<accession>A0A098DWP4</accession>
<dbReference type="InParanoid" id="I1S896"/>
<protein>
    <submittedName>
        <fullName evidence="1">Chromosome 4, complete genome</fullName>
    </submittedName>
</protein>
<dbReference type="KEGG" id="fgr:FGSG_13074"/>
<name>I1S896_GIBZE</name>
<reference evidence="2" key="4">
    <citation type="submission" date="2017-01" db="UniProtKB">
        <authorList>
            <consortium name="EnsemblFungi"/>
        </authorList>
    </citation>
    <scope>IDENTIFICATION</scope>
    <source>
        <strain evidence="2">PH-1 / ATCC MYA-4620 / FGSC 9075 / NRRL 31084</strain>
    </source>
</reference>
<accession>I1S896</accession>
<dbReference type="RefSeq" id="XP_011326861.1">
    <property type="nucleotide sequence ID" value="XM_011328559.1"/>
</dbReference>
<dbReference type="AlphaFoldDB" id="I1S896"/>
<keyword evidence="3" id="KW-1185">Reference proteome</keyword>
<reference evidence="1 3" key="3">
    <citation type="journal article" date="2015" name="BMC Genomics">
        <title>The completed genome sequence of the pathogenic ascomycete fungus Fusarium graminearum.</title>
        <authorList>
            <person name="King R."/>
            <person name="Urban M."/>
            <person name="Hammond-Kosack M.C."/>
            <person name="Hassani-Pak K."/>
            <person name="Hammond-Kosack K.E."/>
        </authorList>
    </citation>
    <scope>NUCLEOTIDE SEQUENCE [LARGE SCALE GENOMIC DNA]</scope>
    <source>
        <strain evidence="3">ATCC MYA-4620 / CBS 123657 / FGSC 9075 / NRRL 31084 / PH-1</strain>
        <strain evidence="1">PH-1</strain>
    </source>
</reference>
<organism evidence="1 3">
    <name type="scientific">Gibberella zeae (strain ATCC MYA-4620 / CBS 123657 / FGSC 9075 / NRRL 31084 / PH-1)</name>
    <name type="common">Wheat head blight fungus</name>
    <name type="synonym">Fusarium graminearum</name>
    <dbReference type="NCBI Taxonomy" id="229533"/>
    <lineage>
        <taxon>Eukaryota</taxon>
        <taxon>Fungi</taxon>
        <taxon>Dikarya</taxon>
        <taxon>Ascomycota</taxon>
        <taxon>Pezizomycotina</taxon>
        <taxon>Sordariomycetes</taxon>
        <taxon>Hypocreomycetidae</taxon>
        <taxon>Hypocreales</taxon>
        <taxon>Nectriaceae</taxon>
        <taxon>Fusarium</taxon>
    </lineage>
</organism>
<dbReference type="Proteomes" id="UP000070720">
    <property type="component" value="Chromosome 4"/>
</dbReference>
<reference evidence="2 3" key="2">
    <citation type="journal article" date="2010" name="Nature">
        <title>Comparative genomics reveals mobile pathogenicity chromosomes in Fusarium.</title>
        <authorList>
            <person name="Ma L.J."/>
            <person name="van der Does H.C."/>
            <person name="Borkovich K.A."/>
            <person name="Coleman J.J."/>
            <person name="Daboussi M.J."/>
            <person name="Di Pietro A."/>
            <person name="Dufresne M."/>
            <person name="Freitag M."/>
            <person name="Grabherr M."/>
            <person name="Henrissat B."/>
            <person name="Houterman P.M."/>
            <person name="Kang S."/>
            <person name="Shim W.B."/>
            <person name="Woloshuk C."/>
            <person name="Xie X."/>
            <person name="Xu J.R."/>
            <person name="Antoniw J."/>
            <person name="Baker S.E."/>
            <person name="Bluhm B.H."/>
            <person name="Breakspear A."/>
            <person name="Brown D.W."/>
            <person name="Butchko R.A."/>
            <person name="Chapman S."/>
            <person name="Coulson R."/>
            <person name="Coutinho P.M."/>
            <person name="Danchin E.G."/>
            <person name="Diener A."/>
            <person name="Gale L.R."/>
            <person name="Gardiner D.M."/>
            <person name="Goff S."/>
            <person name="Hammond-Kosack K.E."/>
            <person name="Hilburn K."/>
            <person name="Hua-Van A."/>
            <person name="Jonkers W."/>
            <person name="Kazan K."/>
            <person name="Kodira C.D."/>
            <person name="Koehrsen M."/>
            <person name="Kumar L."/>
            <person name="Lee Y.H."/>
            <person name="Li L."/>
            <person name="Manners J.M."/>
            <person name="Miranda-Saavedra D."/>
            <person name="Mukherjee M."/>
            <person name="Park G."/>
            <person name="Park J."/>
            <person name="Park S.Y."/>
            <person name="Proctor R.H."/>
            <person name="Regev A."/>
            <person name="Ruiz-Roldan M.C."/>
            <person name="Sain D."/>
            <person name="Sakthikumar S."/>
            <person name="Sykes S."/>
            <person name="Schwartz D.C."/>
            <person name="Turgeon B.G."/>
            <person name="Wapinski I."/>
            <person name="Yoder O."/>
            <person name="Young S."/>
            <person name="Zeng Q."/>
            <person name="Zhou S."/>
            <person name="Galagan J."/>
            <person name="Cuomo C.A."/>
            <person name="Kistler H.C."/>
            <person name="Rep M."/>
        </authorList>
    </citation>
    <scope>GENOME REANNOTATION</scope>
    <source>
        <strain evidence="3">ATCC MYA-4620 / CBS 123657 / FGSC 9075 / NRRL 31084 / PH-1</strain>
        <strain evidence="2">PH-1 / ATCC MYA-4620 / FGSC 9075 / NRRL 31084</strain>
    </source>
</reference>
<evidence type="ECO:0000313" key="2">
    <source>
        <dbReference type="EnsemblFungi" id="CEF85772"/>
    </source>
</evidence>
<dbReference type="HOGENOM" id="CLU_1619185_0_0_1"/>
<sequence length="164" mass="17984">MRRLDFGITGMVTSDWISACIERSRLWIPRARARARAKAHTISRCNMVQRYDWTGGEAGTRVRPEGAAFLSTLIQPKCVNPCTTCGILRAVAGNREVAGSTDGDSSRACQYCGIQWDGVNSKLTELSDDELMTTGKARIIHSLGDMYTVLEKVASSFECGKSTE</sequence>
<reference evidence="2 3" key="1">
    <citation type="journal article" date="2007" name="Science">
        <title>The Fusarium graminearum genome reveals a link between localized polymorphism and pathogen specialization.</title>
        <authorList>
            <person name="Cuomo C.A."/>
            <person name="Gueldener U."/>
            <person name="Xu J.-R."/>
            <person name="Trail F."/>
            <person name="Turgeon B.G."/>
            <person name="Di Pietro A."/>
            <person name="Walton J.D."/>
            <person name="Ma L.-J."/>
            <person name="Baker S.E."/>
            <person name="Rep M."/>
            <person name="Adam G."/>
            <person name="Antoniw J."/>
            <person name="Baldwin T."/>
            <person name="Calvo S.E."/>
            <person name="Chang Y.-L."/>
            <person name="DeCaprio D."/>
            <person name="Gale L.R."/>
            <person name="Gnerre S."/>
            <person name="Goswami R.S."/>
            <person name="Hammond-Kosack K."/>
            <person name="Harris L.J."/>
            <person name="Hilburn K."/>
            <person name="Kennell J.C."/>
            <person name="Kroken S."/>
            <person name="Magnuson J.K."/>
            <person name="Mannhaupt G."/>
            <person name="Mauceli E.W."/>
            <person name="Mewes H.-W."/>
            <person name="Mitterbauer R."/>
            <person name="Muehlbauer G."/>
            <person name="Muensterkoetter M."/>
            <person name="Nelson D."/>
            <person name="O'Donnell K."/>
            <person name="Ouellet T."/>
            <person name="Qi W."/>
            <person name="Quesneville H."/>
            <person name="Roncero M.I.G."/>
            <person name="Seong K.-Y."/>
            <person name="Tetko I.V."/>
            <person name="Urban M."/>
            <person name="Waalwijk C."/>
            <person name="Ward T.J."/>
            <person name="Yao J."/>
            <person name="Birren B.W."/>
            <person name="Kistler H.C."/>
        </authorList>
    </citation>
    <scope>NUCLEOTIDE SEQUENCE [LARGE SCALE GENOMIC DNA]</scope>
    <source>
        <strain evidence="3">ATCC MYA-4620 / CBS 123657 / FGSC 9075 / NRRL 31084 / PH-1</strain>
        <strain evidence="2">PH-1 / ATCC MYA-4620 / FGSC 9075 / NRRL 31084</strain>
    </source>
</reference>
<dbReference type="EMBL" id="HG970335">
    <property type="protein sequence ID" value="CEF85772.1"/>
    <property type="molecule type" value="Genomic_DNA"/>
</dbReference>
<proteinExistence type="predicted"/>
<evidence type="ECO:0000313" key="3">
    <source>
        <dbReference type="Proteomes" id="UP000070720"/>
    </source>
</evidence>
<evidence type="ECO:0000313" key="1">
    <source>
        <dbReference type="EMBL" id="CEF85772.1"/>
    </source>
</evidence>
<gene>
    <name evidence="1" type="ORF">FGRAMPH1_01T24075</name>
</gene>
<dbReference type="VEuPathDB" id="FungiDB:FGRAMPH1_01G24075"/>
<dbReference type="EnsemblFungi" id="CEF85772">
    <property type="protein sequence ID" value="CEF85772"/>
    <property type="gene ID" value="FGRRES_13074"/>
</dbReference>